<feature type="region of interest" description="Disordered" evidence="1">
    <location>
        <begin position="63"/>
        <end position="95"/>
    </location>
</feature>
<name>A0A2H3AXE2_9AGAR</name>
<proteinExistence type="predicted"/>
<accession>A0A2H3AXE2</accession>
<dbReference type="Pfam" id="PF20415">
    <property type="entry name" value="DUF6699"/>
    <property type="match status" value="1"/>
</dbReference>
<feature type="domain" description="DUF6699" evidence="2">
    <location>
        <begin position="158"/>
        <end position="276"/>
    </location>
</feature>
<evidence type="ECO:0000256" key="1">
    <source>
        <dbReference type="SAM" id="MobiDB-lite"/>
    </source>
</evidence>
<protein>
    <recommendedName>
        <fullName evidence="2">DUF6699 domain-containing protein</fullName>
    </recommendedName>
</protein>
<evidence type="ECO:0000259" key="2">
    <source>
        <dbReference type="Pfam" id="PF20415"/>
    </source>
</evidence>
<sequence length="286" mass="32055">MSMRYSQRYESCDLSFIAGQISYTSSHTSASPYTSPFYDRPGAGAAQSSPFVPPTPLFASTPSPYAHNIPLPRGSPRLSDPPPYQRTNSESFGGIGGQAGTYRDHFYNTRSPLYNSYQQNQQQLQINPWLTEYAQAGYLWFDLSMAAFNPIRVDNMGMQTQLGLNELSGPATHPHIQRMTIICDELPCWPITVIGDGIRGLSLGDVLRRLYRMMMWRISEGEWQRLPEGDRVAVARAFARRCRALGNPDLEYAEKQDGVKRVDLLLGKTMFRGLAVEGGIFKVILS</sequence>
<dbReference type="Proteomes" id="UP000218334">
    <property type="component" value="Unassembled WGS sequence"/>
</dbReference>
<dbReference type="STRING" id="1076256.A0A2H3AXE2"/>
<evidence type="ECO:0000313" key="4">
    <source>
        <dbReference type="Proteomes" id="UP000218334"/>
    </source>
</evidence>
<dbReference type="AlphaFoldDB" id="A0A2H3AXE2"/>
<organism evidence="3 4">
    <name type="scientific">Armillaria solidipes</name>
    <dbReference type="NCBI Taxonomy" id="1076256"/>
    <lineage>
        <taxon>Eukaryota</taxon>
        <taxon>Fungi</taxon>
        <taxon>Dikarya</taxon>
        <taxon>Basidiomycota</taxon>
        <taxon>Agaricomycotina</taxon>
        <taxon>Agaricomycetes</taxon>
        <taxon>Agaricomycetidae</taxon>
        <taxon>Agaricales</taxon>
        <taxon>Marasmiineae</taxon>
        <taxon>Physalacriaceae</taxon>
        <taxon>Armillaria</taxon>
    </lineage>
</organism>
<keyword evidence="4" id="KW-1185">Reference proteome</keyword>
<reference evidence="4" key="1">
    <citation type="journal article" date="2017" name="Nat. Ecol. Evol.">
        <title>Genome expansion and lineage-specific genetic innovations in the forest pathogenic fungi Armillaria.</title>
        <authorList>
            <person name="Sipos G."/>
            <person name="Prasanna A.N."/>
            <person name="Walter M.C."/>
            <person name="O'Connor E."/>
            <person name="Balint B."/>
            <person name="Krizsan K."/>
            <person name="Kiss B."/>
            <person name="Hess J."/>
            <person name="Varga T."/>
            <person name="Slot J."/>
            <person name="Riley R."/>
            <person name="Boka B."/>
            <person name="Rigling D."/>
            <person name="Barry K."/>
            <person name="Lee J."/>
            <person name="Mihaltcheva S."/>
            <person name="LaButti K."/>
            <person name="Lipzen A."/>
            <person name="Waldron R."/>
            <person name="Moloney N.M."/>
            <person name="Sperisen C."/>
            <person name="Kredics L."/>
            <person name="Vagvoelgyi C."/>
            <person name="Patrignani A."/>
            <person name="Fitzpatrick D."/>
            <person name="Nagy I."/>
            <person name="Doyle S."/>
            <person name="Anderson J.B."/>
            <person name="Grigoriev I.V."/>
            <person name="Gueldener U."/>
            <person name="Muensterkoetter M."/>
            <person name="Nagy L.G."/>
        </authorList>
    </citation>
    <scope>NUCLEOTIDE SEQUENCE [LARGE SCALE GENOMIC DNA]</scope>
    <source>
        <strain evidence="4">28-4</strain>
    </source>
</reference>
<dbReference type="EMBL" id="KZ293459">
    <property type="protein sequence ID" value="PBK63325.1"/>
    <property type="molecule type" value="Genomic_DNA"/>
</dbReference>
<gene>
    <name evidence="3" type="ORF">ARMSODRAFT_963225</name>
</gene>
<dbReference type="InterPro" id="IPR046522">
    <property type="entry name" value="DUF6699"/>
</dbReference>
<evidence type="ECO:0000313" key="3">
    <source>
        <dbReference type="EMBL" id="PBK63325.1"/>
    </source>
</evidence>